<evidence type="ECO:0000259" key="2">
    <source>
        <dbReference type="Pfam" id="PF13193"/>
    </source>
</evidence>
<protein>
    <submittedName>
        <fullName evidence="3">Long-chain fatty acid--CoA ligase</fullName>
    </submittedName>
</protein>
<keyword evidence="4" id="KW-1185">Reference proteome</keyword>
<dbReference type="SUPFAM" id="SSF56801">
    <property type="entry name" value="Acetyl-CoA synthetase-like"/>
    <property type="match status" value="1"/>
</dbReference>
<dbReference type="Pfam" id="PF00501">
    <property type="entry name" value="AMP-binding"/>
    <property type="match status" value="1"/>
</dbReference>
<dbReference type="Gene3D" id="3.40.50.12780">
    <property type="entry name" value="N-terminal domain of ligase-like"/>
    <property type="match status" value="1"/>
</dbReference>
<dbReference type="InterPro" id="IPR042099">
    <property type="entry name" value="ANL_N_sf"/>
</dbReference>
<reference evidence="4" key="1">
    <citation type="journal article" date="2019" name="Int. J. Syst. Evol. Microbiol.">
        <title>The Global Catalogue of Microorganisms (GCM) 10K type strain sequencing project: providing services to taxonomists for standard genome sequencing and annotation.</title>
        <authorList>
            <consortium name="The Broad Institute Genomics Platform"/>
            <consortium name="The Broad Institute Genome Sequencing Center for Infectious Disease"/>
            <person name="Wu L."/>
            <person name="Ma J."/>
        </authorList>
    </citation>
    <scope>NUCLEOTIDE SEQUENCE [LARGE SCALE GENOMIC DNA]</scope>
    <source>
        <strain evidence="4">CGMCC 1.15809</strain>
    </source>
</reference>
<dbReference type="PANTHER" id="PTHR43767">
    <property type="entry name" value="LONG-CHAIN-FATTY-ACID--COA LIGASE"/>
    <property type="match status" value="1"/>
</dbReference>
<dbReference type="InterPro" id="IPR020845">
    <property type="entry name" value="AMP-binding_CS"/>
</dbReference>
<dbReference type="InterPro" id="IPR045851">
    <property type="entry name" value="AMP-bd_C_sf"/>
</dbReference>
<sequence>MLNQGIGSWPARRARRTPDRIAVVHRDEALTYRELHRRVLRLAHALRALGTVRGDRVAYLGPNHPAFLETLFAAGVLGAVFVPLNTRLAAPELAYCLADSGATVLVHGPEQAGAAASAAREAGIRHRIGLAAGDAVGYEELLAGAGTAPLDETVTPDAPCMIMYTSGTTGRPKGAVLSHANIIWNSVNVLVDTDLAGDEVTLVAAPLFHTAGLNMTCLPTLLKGGRVVLLGAFDAEQVLDVIERQRVTCMFGVPTMYDALAARPRWATADLSGLRTLICGGAPVPARTIATYLARGLAFSQGYGMTEASPGVLFLDREQASAKAGSAGVPHFFTDARVVLPDGRAAAPGQRGEILVSGPTVMTGYWGRTEDTTAAFTPDGRLRTGDLAHTDEDGYAYVVGRIKDMFVSGGENVSPAEVEEAVLTHPAVRECAVIGVPHEIWGEVGHAVVVLETGAHLDDRAILEHLRGRLAKYKIPRTVAFADSLPRTATGKVVKSALPAARTTPPANPSHP</sequence>
<dbReference type="GO" id="GO:0016874">
    <property type="term" value="F:ligase activity"/>
    <property type="evidence" value="ECO:0007669"/>
    <property type="project" value="UniProtKB-KW"/>
</dbReference>
<dbReference type="Proteomes" id="UP001596241">
    <property type="component" value="Unassembled WGS sequence"/>
</dbReference>
<dbReference type="Pfam" id="PF13193">
    <property type="entry name" value="AMP-binding_C"/>
    <property type="match status" value="1"/>
</dbReference>
<dbReference type="EMBL" id="JBHSPW010000002">
    <property type="protein sequence ID" value="MFC5892008.1"/>
    <property type="molecule type" value="Genomic_DNA"/>
</dbReference>
<dbReference type="PANTHER" id="PTHR43767:SF1">
    <property type="entry name" value="NONRIBOSOMAL PEPTIDE SYNTHASE PES1 (EUROFUNG)-RELATED"/>
    <property type="match status" value="1"/>
</dbReference>
<comment type="caution">
    <text evidence="3">The sequence shown here is derived from an EMBL/GenBank/DDBJ whole genome shotgun (WGS) entry which is preliminary data.</text>
</comment>
<dbReference type="RefSeq" id="WP_345092520.1">
    <property type="nucleotide sequence ID" value="NZ_BAAAWG010000022.1"/>
</dbReference>
<proteinExistence type="predicted"/>
<accession>A0ABW1FCI2</accession>
<organism evidence="3 4">
    <name type="scientific">Streptomyces ramulosus</name>
    <dbReference type="NCBI Taxonomy" id="47762"/>
    <lineage>
        <taxon>Bacteria</taxon>
        <taxon>Bacillati</taxon>
        <taxon>Actinomycetota</taxon>
        <taxon>Actinomycetes</taxon>
        <taxon>Kitasatosporales</taxon>
        <taxon>Streptomycetaceae</taxon>
        <taxon>Streptomyces</taxon>
    </lineage>
</organism>
<evidence type="ECO:0000313" key="3">
    <source>
        <dbReference type="EMBL" id="MFC5892008.1"/>
    </source>
</evidence>
<keyword evidence="3" id="KW-0436">Ligase</keyword>
<gene>
    <name evidence="3" type="ORF">ACFP3M_04120</name>
</gene>
<dbReference type="NCBIfam" id="NF004837">
    <property type="entry name" value="PRK06187.1"/>
    <property type="match status" value="1"/>
</dbReference>
<dbReference type="InterPro" id="IPR025110">
    <property type="entry name" value="AMP-bd_C"/>
</dbReference>
<evidence type="ECO:0000259" key="1">
    <source>
        <dbReference type="Pfam" id="PF00501"/>
    </source>
</evidence>
<dbReference type="InterPro" id="IPR050237">
    <property type="entry name" value="ATP-dep_AMP-bd_enzyme"/>
</dbReference>
<evidence type="ECO:0000313" key="4">
    <source>
        <dbReference type="Proteomes" id="UP001596241"/>
    </source>
</evidence>
<feature type="domain" description="AMP-dependent synthetase/ligase" evidence="1">
    <location>
        <begin position="12"/>
        <end position="366"/>
    </location>
</feature>
<dbReference type="InterPro" id="IPR000873">
    <property type="entry name" value="AMP-dep_synth/lig_dom"/>
</dbReference>
<dbReference type="CDD" id="cd17631">
    <property type="entry name" value="FACL_FadD13-like"/>
    <property type="match status" value="1"/>
</dbReference>
<name>A0ABW1FCI2_9ACTN</name>
<dbReference type="Gene3D" id="3.30.300.30">
    <property type="match status" value="1"/>
</dbReference>
<dbReference type="PROSITE" id="PS00455">
    <property type="entry name" value="AMP_BINDING"/>
    <property type="match status" value="1"/>
</dbReference>
<feature type="domain" description="AMP-binding enzyme C-terminal" evidence="2">
    <location>
        <begin position="417"/>
        <end position="492"/>
    </location>
</feature>